<proteinExistence type="predicted"/>
<dbReference type="RefSeq" id="WP_062954012.1">
    <property type="nucleotide sequence ID" value="NZ_JPWB01000006.1"/>
</dbReference>
<evidence type="ECO:0000313" key="1">
    <source>
        <dbReference type="EMBL" id="RCK21106.1"/>
    </source>
</evidence>
<gene>
    <name evidence="1" type="ORF">TH6_15220</name>
</gene>
<evidence type="ECO:0000313" key="2">
    <source>
        <dbReference type="Proteomes" id="UP000253061"/>
    </source>
</evidence>
<sequence length="282" mass="31773">MLDLDYATNIDDVIDRLTELEKKHVPYALSRTINRLTYEGRDVVIDQLPRRFTIREKSLKASGGGRRALWVKPSNKSQPVIQSEIGTPFWFLEDQEVGGTRRGKSGEGSWIPGLGARTRKSKEGRVARRFTKQKVRQDLKANRTYPGARRSKRNKQGYAKQKPFVVDLGRGKRGVFVRQKKGKRTPLSLLWVIQDSRRIRPRWRFEKTMSGVVEGRMAAYFAREMRDALKTSRSGPKKSMFIEHLIATKPVPAMPGIPGGGSLSGGSTLDQLSQVARGLPGV</sequence>
<dbReference type="Proteomes" id="UP000253061">
    <property type="component" value="Unassembled WGS sequence"/>
</dbReference>
<organism evidence="1 2">
    <name type="scientific">Thalassospira profundimaris</name>
    <dbReference type="NCBI Taxonomy" id="502049"/>
    <lineage>
        <taxon>Bacteria</taxon>
        <taxon>Pseudomonadati</taxon>
        <taxon>Pseudomonadota</taxon>
        <taxon>Alphaproteobacteria</taxon>
        <taxon>Rhodospirillales</taxon>
        <taxon>Thalassospiraceae</taxon>
        <taxon>Thalassospira</taxon>
    </lineage>
</organism>
<protein>
    <submittedName>
        <fullName evidence="1">Uncharacterized protein</fullName>
    </submittedName>
</protein>
<comment type="caution">
    <text evidence="1">The sequence shown here is derived from an EMBL/GenBank/DDBJ whole genome shotgun (WGS) entry which is preliminary data.</text>
</comment>
<dbReference type="EMBL" id="JPWB01000006">
    <property type="protein sequence ID" value="RCK21106.1"/>
    <property type="molecule type" value="Genomic_DNA"/>
</dbReference>
<name>A0A367V7A9_9PROT</name>
<dbReference type="AlphaFoldDB" id="A0A367V7A9"/>
<reference evidence="1 2" key="1">
    <citation type="submission" date="2014-07" db="EMBL/GenBank/DDBJ databases">
        <title>Draft genome sequence of Thalassospira profundimaris R8-17.</title>
        <authorList>
            <person name="Lai Q."/>
            <person name="Shao Z."/>
        </authorList>
    </citation>
    <scope>NUCLEOTIDE SEQUENCE [LARGE SCALE GENOMIC DNA]</scope>
    <source>
        <strain evidence="1 2">R8-17</strain>
    </source>
</reference>
<accession>A0A367V7A9</accession>